<dbReference type="Gene3D" id="3.40.630.40">
    <property type="entry name" value="Zn-dependent exopeptidases"/>
    <property type="match status" value="1"/>
</dbReference>
<gene>
    <name evidence="1" type="ORF">J5Y10_24310</name>
</gene>
<dbReference type="RefSeq" id="WP_209376725.1">
    <property type="nucleotide sequence ID" value="NZ_JAGIZA010000023.1"/>
</dbReference>
<comment type="caution">
    <text evidence="1">The sequence shown here is derived from an EMBL/GenBank/DDBJ whole genome shotgun (WGS) entry which is preliminary data.</text>
</comment>
<keyword evidence="2" id="KW-1185">Reference proteome</keyword>
<dbReference type="SUPFAM" id="SSF53187">
    <property type="entry name" value="Zn-dependent exopeptidases"/>
    <property type="match status" value="1"/>
</dbReference>
<dbReference type="EMBL" id="JAGIZA010000023">
    <property type="protein sequence ID" value="MBP0495930.1"/>
    <property type="molecule type" value="Genomic_DNA"/>
</dbReference>
<dbReference type="AlphaFoldDB" id="A0A940N372"/>
<dbReference type="InterPro" id="IPR007709">
    <property type="entry name" value="N-FG_amidohydro"/>
</dbReference>
<protein>
    <submittedName>
        <fullName evidence="1">N-formylglutamate amidohydrolase</fullName>
    </submittedName>
</protein>
<organism evidence="1 2">
    <name type="scientific">Roseomonas indoligenes</name>
    <dbReference type="NCBI Taxonomy" id="2820811"/>
    <lineage>
        <taxon>Bacteria</taxon>
        <taxon>Pseudomonadati</taxon>
        <taxon>Pseudomonadota</taxon>
        <taxon>Alphaproteobacteria</taxon>
        <taxon>Acetobacterales</taxon>
        <taxon>Roseomonadaceae</taxon>
        <taxon>Roseomonas</taxon>
    </lineage>
</organism>
<dbReference type="Pfam" id="PF05013">
    <property type="entry name" value="FGase"/>
    <property type="match status" value="1"/>
</dbReference>
<dbReference type="Proteomes" id="UP000677537">
    <property type="component" value="Unassembled WGS sequence"/>
</dbReference>
<dbReference type="PIRSF" id="PIRSF029730">
    <property type="entry name" value="UCP029730"/>
    <property type="match status" value="1"/>
</dbReference>
<evidence type="ECO:0000313" key="2">
    <source>
        <dbReference type="Proteomes" id="UP000677537"/>
    </source>
</evidence>
<evidence type="ECO:0000313" key="1">
    <source>
        <dbReference type="EMBL" id="MBP0495930.1"/>
    </source>
</evidence>
<accession>A0A940N372</accession>
<name>A0A940N372_9PROT</name>
<proteinExistence type="predicted"/>
<sequence>MSARLLSPDEPPAFTARNLGGASPLVLLCEHASNRLPRRLGDLGLPSEELRRHIAWDIGAAALAGALSRALDAPLFETGYSRLVIDCNRPLGVSASIPERSEDTAIPGNLALSAEDRRAREEALFHPFQNAVAAHLDARQAAGRPTAIIGVHSFTPIFRGIRRPWEAGVLFDGAKDFAMPLIEGLSASGLAVGENEPYRIEVGDDYTVPVHGDGRGLPALLIEIRQNLLADDAAARHWADRLVSPIRRALAAALPAKEPA</sequence>
<reference evidence="1" key="1">
    <citation type="submission" date="2021-03" db="EMBL/GenBank/DDBJ databases">
        <authorList>
            <person name="So Y."/>
        </authorList>
    </citation>
    <scope>NUCLEOTIDE SEQUENCE</scope>
    <source>
        <strain evidence="1">SG15</strain>
    </source>
</reference>
<dbReference type="InterPro" id="IPR011227">
    <property type="entry name" value="UCP029730"/>
</dbReference>